<dbReference type="SUPFAM" id="SSF50715">
    <property type="entry name" value="Ribosomal protein L25-like"/>
    <property type="match status" value="1"/>
</dbReference>
<dbReference type="EMBL" id="MASJ01000022">
    <property type="protein sequence ID" value="OCS84823.1"/>
    <property type="molecule type" value="Genomic_DNA"/>
</dbReference>
<evidence type="ECO:0000259" key="7">
    <source>
        <dbReference type="Pfam" id="PF01386"/>
    </source>
</evidence>
<dbReference type="PANTHER" id="PTHR33284:SF1">
    <property type="entry name" value="RIBOSOMAL PROTEIN L25_GLN-TRNA SYNTHETASE, ANTI-CODON-BINDING DOMAIN-CONTAINING PROTEIN"/>
    <property type="match status" value="1"/>
</dbReference>
<feature type="domain" description="Large ribosomal subunit protein bL25 beta" evidence="8">
    <location>
        <begin position="101"/>
        <end position="182"/>
    </location>
</feature>
<evidence type="ECO:0000259" key="8">
    <source>
        <dbReference type="Pfam" id="PF14693"/>
    </source>
</evidence>
<proteinExistence type="inferred from homology"/>
<dbReference type="NCBIfam" id="NF004133">
    <property type="entry name" value="PRK05618.2-4"/>
    <property type="match status" value="1"/>
</dbReference>
<dbReference type="Gene3D" id="2.40.240.10">
    <property type="entry name" value="Ribosomal Protein L25, Chain P"/>
    <property type="match status" value="1"/>
</dbReference>
<keyword evidence="4 5" id="KW-0687">Ribonucleoprotein</keyword>
<evidence type="ECO:0000313" key="10">
    <source>
        <dbReference type="Proteomes" id="UP000093199"/>
    </source>
</evidence>
<dbReference type="Proteomes" id="UP000093199">
    <property type="component" value="Unassembled WGS sequence"/>
</dbReference>
<keyword evidence="10" id="KW-1185">Reference proteome</keyword>
<evidence type="ECO:0000256" key="1">
    <source>
        <dbReference type="ARBA" id="ARBA00022730"/>
    </source>
</evidence>
<dbReference type="RefSeq" id="WP_066545522.1">
    <property type="nucleotide sequence ID" value="NZ_MASJ01000022.1"/>
</dbReference>
<dbReference type="AlphaFoldDB" id="A0A1C0YCG5"/>
<evidence type="ECO:0000256" key="4">
    <source>
        <dbReference type="ARBA" id="ARBA00023274"/>
    </source>
</evidence>
<keyword evidence="3 5" id="KW-0689">Ribosomal protein</keyword>
<feature type="compositionally biased region" description="Acidic residues" evidence="6">
    <location>
        <begin position="187"/>
        <end position="196"/>
    </location>
</feature>
<keyword evidence="1 5" id="KW-0699">rRNA-binding</keyword>
<accession>A0A1C0YCG5</accession>
<dbReference type="HAMAP" id="MF_01334">
    <property type="entry name" value="Ribosomal_bL25_CTC"/>
    <property type="match status" value="1"/>
</dbReference>
<keyword evidence="2 5" id="KW-0694">RNA-binding</keyword>
<comment type="subunit">
    <text evidence="5">Part of the 50S ribosomal subunit; part of the 5S rRNA/L5/L18/L25 subcomplex. Contacts the 5S rRNA. Binds to the 5S rRNA independently of L5 and L18.</text>
</comment>
<dbReference type="InterPro" id="IPR029751">
    <property type="entry name" value="Ribosomal_L25_dom"/>
</dbReference>
<dbReference type="GO" id="GO:0006412">
    <property type="term" value="P:translation"/>
    <property type="evidence" value="ECO:0007669"/>
    <property type="project" value="UniProtKB-UniRule"/>
</dbReference>
<dbReference type="CDD" id="cd00495">
    <property type="entry name" value="Ribosomal_L25_TL5_CTC"/>
    <property type="match status" value="1"/>
</dbReference>
<gene>
    <name evidence="5" type="primary">rplY</name>
    <name evidence="5" type="synonym">ctc</name>
    <name evidence="9" type="ORF">A6M13_14820</name>
</gene>
<evidence type="ECO:0000256" key="3">
    <source>
        <dbReference type="ARBA" id="ARBA00022980"/>
    </source>
</evidence>
<comment type="function">
    <text evidence="5">This is one of the proteins that binds to the 5S RNA in the ribosome where it forms part of the central protuberance.</text>
</comment>
<dbReference type="GO" id="GO:0003735">
    <property type="term" value="F:structural constituent of ribosome"/>
    <property type="evidence" value="ECO:0007669"/>
    <property type="project" value="InterPro"/>
</dbReference>
<dbReference type="InterPro" id="IPR037121">
    <property type="entry name" value="Ribosomal_bL25_C"/>
</dbReference>
<dbReference type="OrthoDB" id="9790002at2"/>
<protein>
    <recommendedName>
        <fullName evidence="5">Large ribosomal subunit protein bL25</fullName>
    </recommendedName>
    <alternativeName>
        <fullName evidence="5">General stress protein CTC</fullName>
    </alternativeName>
</protein>
<dbReference type="InterPro" id="IPR020930">
    <property type="entry name" value="Ribosomal_uL5_bac-type"/>
</dbReference>
<dbReference type="InterPro" id="IPR020056">
    <property type="entry name" value="Rbsml_bL25/Gln-tRNA_synth_N"/>
</dbReference>
<evidence type="ECO:0000313" key="9">
    <source>
        <dbReference type="EMBL" id="OCS84823.1"/>
    </source>
</evidence>
<dbReference type="NCBIfam" id="TIGR00731">
    <property type="entry name" value="bL25_bact_ctc"/>
    <property type="match status" value="1"/>
</dbReference>
<evidence type="ECO:0000256" key="6">
    <source>
        <dbReference type="SAM" id="MobiDB-lite"/>
    </source>
</evidence>
<dbReference type="GO" id="GO:0008097">
    <property type="term" value="F:5S rRNA binding"/>
    <property type="evidence" value="ECO:0007669"/>
    <property type="project" value="InterPro"/>
</dbReference>
<dbReference type="InterPro" id="IPR020057">
    <property type="entry name" value="Ribosomal_bL25_b-dom"/>
</dbReference>
<sequence>MSTVISATKRETGSRSILTQLRQEGKLPSVIYGFNVNETTPLYFEYREMAREVQRHGINNIFKIDVEGTTYNAIITDIQRDALKGTVKHFDLLSINMKEELEVDVPIAIVGDSVGVREGGVLTQPNLTLKIRVKPSDIPDTIEIDVTDLGVGDTLALADVRDKISFDVLNEDDYTVATVTPPTPQAEETDGDEANLTADDVEAVGEKLDPEKPGRED</sequence>
<name>A0A1C0YCG5_9BACL</name>
<organism evidence="9 10">
    <name type="scientific">Caryophanon tenue</name>
    <dbReference type="NCBI Taxonomy" id="33978"/>
    <lineage>
        <taxon>Bacteria</taxon>
        <taxon>Bacillati</taxon>
        <taxon>Bacillota</taxon>
        <taxon>Bacilli</taxon>
        <taxon>Bacillales</taxon>
        <taxon>Caryophanaceae</taxon>
        <taxon>Caryophanon</taxon>
    </lineage>
</organism>
<dbReference type="Gene3D" id="2.170.120.20">
    <property type="entry name" value="Ribosomal protein L25, beta domain"/>
    <property type="match status" value="1"/>
</dbReference>
<dbReference type="STRING" id="33978.A6M13_14820"/>
<dbReference type="PANTHER" id="PTHR33284">
    <property type="entry name" value="RIBOSOMAL PROTEIN L25/GLN-TRNA SYNTHETASE, ANTI-CODON-BINDING DOMAIN-CONTAINING PROTEIN"/>
    <property type="match status" value="1"/>
</dbReference>
<dbReference type="Pfam" id="PF01386">
    <property type="entry name" value="Ribosomal_L25p"/>
    <property type="match status" value="1"/>
</dbReference>
<feature type="region of interest" description="Disordered" evidence="6">
    <location>
        <begin position="177"/>
        <end position="196"/>
    </location>
</feature>
<comment type="caution">
    <text evidence="9">The sequence shown here is derived from an EMBL/GenBank/DDBJ whole genome shotgun (WGS) entry which is preliminary data.</text>
</comment>
<dbReference type="InterPro" id="IPR011035">
    <property type="entry name" value="Ribosomal_bL25/Gln-tRNA_synth"/>
</dbReference>
<dbReference type="Pfam" id="PF14693">
    <property type="entry name" value="Ribosomal_TL5_C"/>
    <property type="match status" value="1"/>
</dbReference>
<comment type="similarity">
    <text evidence="5">Belongs to the bacterial ribosomal protein bL25 family. CTC subfamily.</text>
</comment>
<feature type="domain" description="Large ribosomal subunit protein bL25 L25" evidence="7">
    <location>
        <begin position="5"/>
        <end position="92"/>
    </location>
</feature>
<evidence type="ECO:0000256" key="2">
    <source>
        <dbReference type="ARBA" id="ARBA00022884"/>
    </source>
</evidence>
<reference evidence="9 10" key="1">
    <citation type="submission" date="2016-07" db="EMBL/GenBank/DDBJ databases">
        <title>Caryophanon tenue genome sequencing.</title>
        <authorList>
            <person name="Verma A."/>
            <person name="Pal Y."/>
            <person name="Krishnamurthi S."/>
        </authorList>
    </citation>
    <scope>NUCLEOTIDE SEQUENCE [LARGE SCALE GENOMIC DNA]</scope>
    <source>
        <strain evidence="9 10">DSM 14152</strain>
    </source>
</reference>
<dbReference type="GO" id="GO:0022625">
    <property type="term" value="C:cytosolic large ribosomal subunit"/>
    <property type="evidence" value="ECO:0007669"/>
    <property type="project" value="TreeGrafter"/>
</dbReference>
<dbReference type="InterPro" id="IPR001021">
    <property type="entry name" value="Ribosomal_bL25_long"/>
</dbReference>
<evidence type="ECO:0000256" key="5">
    <source>
        <dbReference type="HAMAP-Rule" id="MF_01334"/>
    </source>
</evidence>